<evidence type="ECO:0000256" key="3">
    <source>
        <dbReference type="ARBA" id="ARBA00018218"/>
    </source>
</evidence>
<dbReference type="InterPro" id="IPR002885">
    <property type="entry name" value="PPR_rpt"/>
</dbReference>
<dbReference type="Pfam" id="PF13041">
    <property type="entry name" value="PPR_2"/>
    <property type="match status" value="2"/>
</dbReference>
<keyword evidence="7" id="KW-0256">Endoplasmic reticulum</keyword>
<dbReference type="GO" id="GO:0005789">
    <property type="term" value="C:endoplasmic reticulum membrane"/>
    <property type="evidence" value="ECO:0007669"/>
    <property type="project" value="UniProtKB-SubCell"/>
</dbReference>
<feature type="compositionally biased region" description="Gly residues" evidence="12">
    <location>
        <begin position="1214"/>
        <end position="1228"/>
    </location>
</feature>
<dbReference type="Pfam" id="PF01535">
    <property type="entry name" value="PPR"/>
    <property type="match status" value="3"/>
</dbReference>
<feature type="region of interest" description="Disordered" evidence="12">
    <location>
        <begin position="458"/>
        <end position="564"/>
    </location>
</feature>
<dbReference type="EMBL" id="LHPF02000024">
    <property type="protein sequence ID" value="PSC69827.1"/>
    <property type="molecule type" value="Genomic_DNA"/>
</dbReference>
<feature type="region of interest" description="Disordered" evidence="12">
    <location>
        <begin position="397"/>
        <end position="441"/>
    </location>
</feature>
<feature type="repeat" description="PPR" evidence="11">
    <location>
        <begin position="933"/>
        <end position="967"/>
    </location>
</feature>
<dbReference type="Pfam" id="PF13812">
    <property type="entry name" value="PPR_3"/>
    <property type="match status" value="2"/>
</dbReference>
<dbReference type="STRING" id="554055.A0A2P6V6W3"/>
<feature type="region of interest" description="Disordered" evidence="12">
    <location>
        <begin position="344"/>
        <end position="379"/>
    </location>
</feature>
<dbReference type="PANTHER" id="PTHR47932:SF63">
    <property type="entry name" value="OS08G0290000 PROTEIN"/>
    <property type="match status" value="1"/>
</dbReference>
<dbReference type="SMART" id="SM01128">
    <property type="entry name" value="DDRGK"/>
    <property type="match status" value="1"/>
</dbReference>
<dbReference type="InterPro" id="IPR036390">
    <property type="entry name" value="WH_DNA-bd_sf"/>
</dbReference>
<feature type="compositionally biased region" description="Basic and acidic residues" evidence="12">
    <location>
        <begin position="1568"/>
        <end position="1602"/>
    </location>
</feature>
<dbReference type="InterPro" id="IPR036388">
    <property type="entry name" value="WH-like_DNA-bd_sf"/>
</dbReference>
<feature type="repeat" description="PPR" evidence="11">
    <location>
        <begin position="1113"/>
        <end position="1147"/>
    </location>
</feature>
<evidence type="ECO:0000256" key="6">
    <source>
        <dbReference type="ARBA" id="ARBA00022786"/>
    </source>
</evidence>
<feature type="compositionally biased region" description="Acidic residues" evidence="12">
    <location>
        <begin position="1558"/>
        <end position="1567"/>
    </location>
</feature>
<evidence type="ECO:0000256" key="10">
    <source>
        <dbReference type="ARBA" id="ARBA00023438"/>
    </source>
</evidence>
<evidence type="ECO:0000256" key="5">
    <source>
        <dbReference type="ARBA" id="ARBA00022737"/>
    </source>
</evidence>
<feature type="region of interest" description="Disordered" evidence="12">
    <location>
        <begin position="1210"/>
        <end position="1235"/>
    </location>
</feature>
<evidence type="ECO:0000256" key="7">
    <source>
        <dbReference type="ARBA" id="ARBA00022824"/>
    </source>
</evidence>
<feature type="compositionally biased region" description="Polar residues" evidence="12">
    <location>
        <begin position="548"/>
        <end position="559"/>
    </location>
</feature>
<gene>
    <name evidence="14" type="ORF">C2E20_6757</name>
</gene>
<keyword evidence="8 13" id="KW-1133">Transmembrane helix</keyword>
<evidence type="ECO:0000256" key="4">
    <source>
        <dbReference type="ARBA" id="ARBA00022692"/>
    </source>
</evidence>
<name>A0A2P6V6W3_9CHLO</name>
<feature type="region of interest" description="Disordered" evidence="12">
    <location>
        <begin position="584"/>
        <end position="629"/>
    </location>
</feature>
<dbReference type="InterPro" id="IPR019153">
    <property type="entry name" value="DDRGK_dom-contain"/>
</dbReference>
<feature type="transmembrane region" description="Helical" evidence="13">
    <location>
        <begin position="31"/>
        <end position="48"/>
    </location>
</feature>
<feature type="repeat" description="PPR" evidence="11">
    <location>
        <begin position="1148"/>
        <end position="1182"/>
    </location>
</feature>
<feature type="repeat" description="PPR" evidence="11">
    <location>
        <begin position="1078"/>
        <end position="1112"/>
    </location>
</feature>
<keyword evidence="9 13" id="KW-0472">Membrane</keyword>
<dbReference type="PROSITE" id="PS51375">
    <property type="entry name" value="PPR"/>
    <property type="match status" value="7"/>
</dbReference>
<reference evidence="14 15" key="1">
    <citation type="journal article" date="2018" name="Plant J.">
        <title>Genome sequences of Chlorella sorokiniana UTEX 1602 and Micractinium conductrix SAG 241.80: implications to maltose excretion by a green alga.</title>
        <authorList>
            <person name="Arriola M.B."/>
            <person name="Velmurugan N."/>
            <person name="Zhang Y."/>
            <person name="Plunkett M.H."/>
            <person name="Hondzo H."/>
            <person name="Barney B.M."/>
        </authorList>
    </citation>
    <scope>NUCLEOTIDE SEQUENCE [LARGE SCALE GENOMIC DNA]</scope>
    <source>
        <strain evidence="14 15">SAG 241.80</strain>
    </source>
</reference>
<comment type="similarity">
    <text evidence="2">Belongs to the DDRGK1 family.</text>
</comment>
<dbReference type="Proteomes" id="UP000239649">
    <property type="component" value="Unassembled WGS sequence"/>
</dbReference>
<feature type="compositionally biased region" description="Basic and acidic residues" evidence="12">
    <location>
        <begin position="1609"/>
        <end position="1618"/>
    </location>
</feature>
<dbReference type="SUPFAM" id="SSF46785">
    <property type="entry name" value="Winged helix' DNA-binding domain"/>
    <property type="match status" value="1"/>
</dbReference>
<dbReference type="Pfam" id="PF09756">
    <property type="entry name" value="DDRGK"/>
    <property type="match status" value="1"/>
</dbReference>
<evidence type="ECO:0000313" key="15">
    <source>
        <dbReference type="Proteomes" id="UP000239649"/>
    </source>
</evidence>
<evidence type="ECO:0000256" key="8">
    <source>
        <dbReference type="ARBA" id="ARBA00022989"/>
    </source>
</evidence>
<protein>
    <recommendedName>
        <fullName evidence="3">DDRGK domain-containing protein 1</fullName>
    </recommendedName>
</protein>
<dbReference type="GO" id="GO:0003729">
    <property type="term" value="F:mRNA binding"/>
    <property type="evidence" value="ECO:0007669"/>
    <property type="project" value="TreeGrafter"/>
</dbReference>
<evidence type="ECO:0000256" key="13">
    <source>
        <dbReference type="SAM" id="Phobius"/>
    </source>
</evidence>
<sequence>MYTIALLVGSFVLWIASEKTLLHFSRTARRLFWYLLACAIGVVLVRWLQSIEGVGMMWVFLSAIMAASMIEDEVVKTKGLTLMDVEATRRLRARLRTPEAQGKAERLMDIVGTISQGRGATLGARQLWARMSGTMRRLRRSLHALLQQAEPDELNYILCTINAPAMVEVCSRATMDLLTRERLPELATETRAVLVDAIQKIGMRYRPQRQLWATAVLLATRGLELTLMKSYLDDGGDYHTCYKLVYHDLQGELQGQVLKHITAEGVAVVADWARLVPGGPPGVVLKLLSDVDDTVFSSGGSFPAGSDTRYPKKCYYPGALALYAELDRHFARRHGLALQRLREAEGRQQRGLPPLPPASTTGYASPEAELGGASPRAAGASPSAAVAAAIANVFGGSDGERQRTSTAGEAQLAAEPTFVLPKRQSSGSDSELESTAGAAAGAAADEAANDAAGAAAGAAAGPAGASGRRPTPPIPVPRDQQLRHVGSSSNSMGLPPRSPRPHSASRRQLVPHMSPGSFRSLPAGDPLSPSGASPTSSGMLPPPDDSSLAGSTWGPSSLATRGGANGAELADTLTSRLRPLLVPPGGGAASLPRGPPPLAYLRSNSVTGSSSALGGGGGDPQAAAGVQPHQEGSNLVFLSARPESYKGLTEAESYRKYFQPFVQRGDLDTSPTMLLGAMTSGPKALLQWLGVVSWFPALAPPEDPKTAVAALYQQLAAKKLSRFREYAAIFPEACFVLIGDNGQGDMLCAEILWSSMRQNLPAGGRSRLLCCLMHKVVPTAHTYSMLRSSKTAKAGWRSAWQGRSIHFAKSHVGMALQAYQDQLLDADGLSRVCIAAAADFRRVWARYGGRHAGRNLGKALKHLNSDLRAANYVLPPRLQPEAAWREFMRVLEGGVLPPAPICDRLISALCAKQRFRDAWRAYAAVQPSGLCLSYNTYQALISQALKVGEVEAALEVFRGLRQLGLSPNVVTYCGLIAALGRERRRGTRAAATAAELWGELVASGAQLDVAAYRTGIKACVDVGRLHDASRLLKEMAAAGLPPDVRAYNTLLSGHARAGAVGPMTRLLQRMVAAGVEPSVVTFNTLLDGYVRARDLGAARGVLARAVEAGVALDAWTYSTLIKGYVQAGQLAAAETVLGDMAAAGVRPTCVTFTTLLDGHVRAGDMAAARRVLQAMVAAGEAPNAITYNSLLRGYATAAATAAATVAATRTGAAPSGGTGGGGGSGGATEGADAPASGGVAVAAPAPAASSLASALEVLGEMQARGVAPATDTFNTLMAAAVGAGEPQLALDLQQRLKAAGLRADALTYTTLIKAHARLGQVSEAAAAFEALLRDRSAAPDVRAYNAMVDALARNGDMAAAERMLSAAADFASKQGLPAPVEAYGAIVAGYARELSVAPAVAAVRRFHAADGSPDAQMLDVLANMAIRAGEYKVAMQSVRALELIGRDVDKGKYATLLQEVAARQAASAGGEAAAEPTSGHNRTWAAYQQKREAKQRNVALERFKFWLGLPNRYYSDASDSDAEGGAQQEAVGVPLRPVNRGQPGDGLRRRRRRRAAAESDEDEEEEGDGGREAEREPAPRAPKARDAYEARRAAKDAERDAQEAAQEAEIARAAEERRRREEEEAAKWMHLFSVEAAGEEALSQEEGESLQARFIDYIKARKTVALDELAAEFGMRTQEVITRVQALEAEGALTGVMDDRGKFLYISREEMRAVADYISTRGRIAIAELAARSNEFVDLEAKAVGSGELELPPEEATVGA</sequence>
<feature type="repeat" description="PPR" evidence="11">
    <location>
        <begin position="1304"/>
        <end position="1339"/>
    </location>
</feature>
<dbReference type="PANTHER" id="PTHR47932">
    <property type="entry name" value="ATPASE EXPRESSION PROTEIN 3"/>
    <property type="match status" value="1"/>
</dbReference>
<keyword evidence="4 13" id="KW-0812">Transmembrane</keyword>
<keyword evidence="5" id="KW-0677">Repeat</keyword>
<feature type="repeat" description="PPR" evidence="11">
    <location>
        <begin position="1043"/>
        <end position="1077"/>
    </location>
</feature>
<feature type="region of interest" description="Disordered" evidence="12">
    <location>
        <begin position="1517"/>
        <end position="1618"/>
    </location>
</feature>
<accession>A0A2P6V6W3</accession>
<dbReference type="InterPro" id="IPR011990">
    <property type="entry name" value="TPR-like_helical_dom_sf"/>
</dbReference>
<dbReference type="Gene3D" id="1.10.10.10">
    <property type="entry name" value="Winged helix-like DNA-binding domain superfamily/Winged helix DNA-binding domain"/>
    <property type="match status" value="1"/>
</dbReference>
<comment type="function">
    <text evidence="10">Substrate adapter for ufmylation, the covalent attachment of the ubiquitin-like modifier UFM1 to substrate proteins.</text>
</comment>
<comment type="subcellular location">
    <subcellularLocation>
        <location evidence="1">Endoplasmic reticulum membrane</location>
        <topology evidence="1">Single-pass membrane protein</topology>
    </subcellularLocation>
</comment>
<keyword evidence="6" id="KW-0833">Ubl conjugation pathway</keyword>
<evidence type="ECO:0000256" key="11">
    <source>
        <dbReference type="PROSITE-ProRule" id="PRU00708"/>
    </source>
</evidence>
<evidence type="ECO:0000256" key="1">
    <source>
        <dbReference type="ARBA" id="ARBA00004389"/>
    </source>
</evidence>
<dbReference type="FunFam" id="1.10.10.10:FF:000143">
    <property type="entry name" value="DDRGK domain-containing protein 1"/>
    <property type="match status" value="1"/>
</dbReference>
<evidence type="ECO:0000313" key="14">
    <source>
        <dbReference type="EMBL" id="PSC69827.1"/>
    </source>
</evidence>
<evidence type="ECO:0000256" key="12">
    <source>
        <dbReference type="SAM" id="MobiDB-lite"/>
    </source>
</evidence>
<organism evidence="14 15">
    <name type="scientific">Micractinium conductrix</name>
    <dbReference type="NCBI Taxonomy" id="554055"/>
    <lineage>
        <taxon>Eukaryota</taxon>
        <taxon>Viridiplantae</taxon>
        <taxon>Chlorophyta</taxon>
        <taxon>core chlorophytes</taxon>
        <taxon>Trebouxiophyceae</taxon>
        <taxon>Chlorellales</taxon>
        <taxon>Chlorellaceae</taxon>
        <taxon>Chlorella clade</taxon>
        <taxon>Micractinium</taxon>
    </lineage>
</organism>
<feature type="repeat" description="PPR" evidence="11">
    <location>
        <begin position="1008"/>
        <end position="1042"/>
    </location>
</feature>
<keyword evidence="15" id="KW-1185">Reference proteome</keyword>
<evidence type="ECO:0000256" key="9">
    <source>
        <dbReference type="ARBA" id="ARBA00023136"/>
    </source>
</evidence>
<comment type="caution">
    <text evidence="14">The sequence shown here is derived from an EMBL/GenBank/DDBJ whole genome shotgun (WGS) entry which is preliminary data.</text>
</comment>
<proteinExistence type="inferred from homology"/>
<dbReference type="Gene3D" id="1.25.40.10">
    <property type="entry name" value="Tetratricopeptide repeat domain"/>
    <property type="match status" value="5"/>
</dbReference>
<dbReference type="NCBIfam" id="TIGR00756">
    <property type="entry name" value="PPR"/>
    <property type="match status" value="4"/>
</dbReference>
<evidence type="ECO:0000256" key="2">
    <source>
        <dbReference type="ARBA" id="ARBA00009829"/>
    </source>
</evidence>
<dbReference type="OrthoDB" id="512489at2759"/>